<feature type="domain" description="AB hydrolase-1" evidence="3">
    <location>
        <begin position="22"/>
        <end position="254"/>
    </location>
</feature>
<evidence type="ECO:0000256" key="1">
    <source>
        <dbReference type="ARBA" id="ARBA00022559"/>
    </source>
</evidence>
<dbReference type="InterPro" id="IPR050471">
    <property type="entry name" value="AB_hydrolase"/>
</dbReference>
<dbReference type="PANTHER" id="PTHR43433">
    <property type="entry name" value="HYDROLASE, ALPHA/BETA FOLD FAMILY PROTEIN"/>
    <property type="match status" value="1"/>
</dbReference>
<dbReference type="OrthoDB" id="8957634at2"/>
<evidence type="ECO:0000256" key="2">
    <source>
        <dbReference type="SAM" id="MobiDB-lite"/>
    </source>
</evidence>
<keyword evidence="5" id="KW-1185">Reference proteome</keyword>
<keyword evidence="4" id="KW-0378">Hydrolase</keyword>
<dbReference type="InterPro" id="IPR029058">
    <property type="entry name" value="AB_hydrolase_fold"/>
</dbReference>
<dbReference type="PANTHER" id="PTHR43433:SF5">
    <property type="entry name" value="AB HYDROLASE-1 DOMAIN-CONTAINING PROTEIN"/>
    <property type="match status" value="1"/>
</dbReference>
<evidence type="ECO:0000259" key="3">
    <source>
        <dbReference type="Pfam" id="PF00561"/>
    </source>
</evidence>
<feature type="region of interest" description="Disordered" evidence="2">
    <location>
        <begin position="122"/>
        <end position="147"/>
    </location>
</feature>
<dbReference type="InterPro" id="IPR000073">
    <property type="entry name" value="AB_hydrolase_1"/>
</dbReference>
<keyword evidence="1" id="KW-0560">Oxidoreductase</keyword>
<accession>A0A2V4NB67</accession>
<dbReference type="Pfam" id="PF00561">
    <property type="entry name" value="Abhydrolase_1"/>
    <property type="match status" value="1"/>
</dbReference>
<reference evidence="4 5" key="1">
    <citation type="submission" date="2018-03" db="EMBL/GenBank/DDBJ databases">
        <title>Bioinformatic expansion and discovery of thiopeptide antibiotics.</title>
        <authorList>
            <person name="Schwalen C.J."/>
            <person name="Hudson G.A."/>
            <person name="Mitchell D.A."/>
        </authorList>
    </citation>
    <scope>NUCLEOTIDE SEQUENCE [LARGE SCALE GENOMIC DNA]</scope>
    <source>
        <strain evidence="4 5">ATCC 21389</strain>
    </source>
</reference>
<dbReference type="PRINTS" id="PR00111">
    <property type="entry name" value="ABHYDROLASE"/>
</dbReference>
<dbReference type="GO" id="GO:0004806">
    <property type="term" value="F:triacylglycerol lipase activity"/>
    <property type="evidence" value="ECO:0007669"/>
    <property type="project" value="TreeGrafter"/>
</dbReference>
<dbReference type="GO" id="GO:0004601">
    <property type="term" value="F:peroxidase activity"/>
    <property type="evidence" value="ECO:0007669"/>
    <property type="project" value="UniProtKB-KW"/>
</dbReference>
<dbReference type="InterPro" id="IPR000639">
    <property type="entry name" value="Epox_hydrolase-like"/>
</dbReference>
<dbReference type="PRINTS" id="PR00412">
    <property type="entry name" value="EPOXHYDRLASE"/>
</dbReference>
<dbReference type="RefSeq" id="WP_110669927.1">
    <property type="nucleotide sequence ID" value="NZ_PYBW01000047.1"/>
</dbReference>
<protein>
    <submittedName>
        <fullName evidence="4">Alpha/beta hydrolase</fullName>
    </submittedName>
</protein>
<dbReference type="SUPFAM" id="SSF53474">
    <property type="entry name" value="alpha/beta-Hydrolases"/>
    <property type="match status" value="1"/>
</dbReference>
<organism evidence="4 5">
    <name type="scientific">Streptomyces tateyamensis</name>
    <dbReference type="NCBI Taxonomy" id="565073"/>
    <lineage>
        <taxon>Bacteria</taxon>
        <taxon>Bacillati</taxon>
        <taxon>Actinomycetota</taxon>
        <taxon>Actinomycetes</taxon>
        <taxon>Kitasatosporales</taxon>
        <taxon>Streptomycetaceae</taxon>
        <taxon>Streptomyces</taxon>
    </lineage>
</organism>
<dbReference type="EMBL" id="PYBW01000047">
    <property type="protein sequence ID" value="PYC78884.1"/>
    <property type="molecule type" value="Genomic_DNA"/>
</dbReference>
<keyword evidence="1" id="KW-0575">Peroxidase</keyword>
<dbReference type="Proteomes" id="UP000248039">
    <property type="component" value="Unassembled WGS sequence"/>
</dbReference>
<dbReference type="Gene3D" id="3.40.50.1820">
    <property type="entry name" value="alpha/beta hydrolase"/>
    <property type="match status" value="1"/>
</dbReference>
<dbReference type="GO" id="GO:0046503">
    <property type="term" value="P:glycerolipid catabolic process"/>
    <property type="evidence" value="ECO:0007669"/>
    <property type="project" value="TreeGrafter"/>
</dbReference>
<dbReference type="AlphaFoldDB" id="A0A2V4NB67"/>
<evidence type="ECO:0000313" key="4">
    <source>
        <dbReference type="EMBL" id="PYC78884.1"/>
    </source>
</evidence>
<gene>
    <name evidence="4" type="ORF">C7C46_15335</name>
</gene>
<evidence type="ECO:0000313" key="5">
    <source>
        <dbReference type="Proteomes" id="UP000248039"/>
    </source>
</evidence>
<comment type="caution">
    <text evidence="4">The sequence shown here is derived from an EMBL/GenBank/DDBJ whole genome shotgun (WGS) entry which is preliminary data.</text>
</comment>
<proteinExistence type="predicted"/>
<name>A0A2V4NB67_9ACTN</name>
<sequence length="295" mass="30931">MARVRAGSLEVEYQETGAPDAPVLLLIAGIGAQLTSWPDEFCELLADRGYRVVRFDNRDCGLTSTLGRPTGYRLTDLAEDTVALLDALGVPAAHVVGSSMGGMVAQHLAIDHPDRVLSLCSIMSRPGDPSSGQPRPDVLAATSAPPSARPDEAAASVVWFQQLVGSPGYPVPVQELRAAAELAHRRAFRPEGSLRQLFAIHDAADRTAGLASVTVPTLVIHGEQDPLVGPSGGRATAAAVPGAELWLVPGMGHDLPRPLWPALTARIAANAARADQVHRAEAADLADRRPEAVSG</sequence>